<dbReference type="EMBL" id="WWBZ02000001">
    <property type="protein sequence ID" value="KAF4313357.1"/>
    <property type="molecule type" value="Genomic_DNA"/>
</dbReference>
<proteinExistence type="predicted"/>
<comment type="caution">
    <text evidence="3">The sequence shown here is derived from an EMBL/GenBank/DDBJ whole genome shotgun (WGS) entry which is preliminary data.</text>
</comment>
<dbReference type="Pfam" id="PF08635">
    <property type="entry name" value="ox_reductase_C"/>
    <property type="match status" value="1"/>
</dbReference>
<feature type="domain" description="Gfo/Idh/MocA-like oxidoreductase N-terminal" evidence="1">
    <location>
        <begin position="8"/>
        <end position="158"/>
    </location>
</feature>
<evidence type="ECO:0000313" key="3">
    <source>
        <dbReference type="EMBL" id="KAF4313357.1"/>
    </source>
</evidence>
<reference evidence="3" key="1">
    <citation type="submission" date="2020-04" db="EMBL/GenBank/DDBJ databases">
        <title>Genome Assembly and Annotation of Botryosphaeria dothidea sdau 11-99, a Latent Pathogen of Apple Fruit Ring Rot in China.</title>
        <authorList>
            <person name="Yu C."/>
            <person name="Diao Y."/>
            <person name="Lu Q."/>
            <person name="Zhao J."/>
            <person name="Cui S."/>
            <person name="Peng C."/>
            <person name="He B."/>
            <person name="Liu H."/>
        </authorList>
    </citation>
    <scope>NUCLEOTIDE SEQUENCE [LARGE SCALE GENOMIC DNA]</scope>
    <source>
        <strain evidence="3">Sdau11-99</strain>
    </source>
</reference>
<sequence>MDTKAFPVLFIGAGNIAFGNDNVIWNHSLRIERHLGNSLEVVGIVDPSVERVTQVLAQKKVSEAAPCYTHTRHFTSVDEAATKLKSTGIVPRLIILVAPPYFRGTTLDGRNLEVKVISAFGSAPAIFCEKPVSTERPPQSLPIVHLLRQSGNLVSVGYMLRYLKIVQKAKSVIQKNDLQVMAVNARYTFAYSKTRKIDWWNKSKQCGPIVEQATHFCDLCRYLGGEVRLNSVKALALEHDEPAGKLSHMSVDESEIPEEEKIPRATTAFWQVPCKLLSCTLLTGLRKFQNGALGSLTHIIALHSMRYSNEMVVTADGYQLRLVDLYTAPTLYVRTPVSEKEEIFTYPNDDPFYSEFAAILHTIGAISVSDQFNQQNDGEENAASEDEASLAL</sequence>
<dbReference type="PANTHER" id="PTHR43249:SF1">
    <property type="entry name" value="D-GLUCOSIDE 3-DEHYDROGENASE"/>
    <property type="match status" value="1"/>
</dbReference>
<organism evidence="3 4">
    <name type="scientific">Botryosphaeria dothidea</name>
    <dbReference type="NCBI Taxonomy" id="55169"/>
    <lineage>
        <taxon>Eukaryota</taxon>
        <taxon>Fungi</taxon>
        <taxon>Dikarya</taxon>
        <taxon>Ascomycota</taxon>
        <taxon>Pezizomycotina</taxon>
        <taxon>Dothideomycetes</taxon>
        <taxon>Dothideomycetes incertae sedis</taxon>
        <taxon>Botryosphaeriales</taxon>
        <taxon>Botryosphaeriaceae</taxon>
        <taxon>Botryosphaeria</taxon>
    </lineage>
</organism>
<dbReference type="Pfam" id="PF01408">
    <property type="entry name" value="GFO_IDH_MocA"/>
    <property type="match status" value="1"/>
</dbReference>
<evidence type="ECO:0000313" key="4">
    <source>
        <dbReference type="Proteomes" id="UP000572817"/>
    </source>
</evidence>
<gene>
    <name evidence="3" type="ORF">GTA08_BOTSDO01654</name>
</gene>
<dbReference type="OrthoDB" id="10250282at2759"/>
<accession>A0A8H4J7U8</accession>
<dbReference type="Gene3D" id="3.30.360.10">
    <property type="entry name" value="Dihydrodipicolinate Reductase, domain 2"/>
    <property type="match status" value="1"/>
</dbReference>
<evidence type="ECO:0000259" key="2">
    <source>
        <dbReference type="Pfam" id="PF08635"/>
    </source>
</evidence>
<name>A0A8H4J7U8_9PEZI</name>
<dbReference type="AlphaFoldDB" id="A0A8H4J7U8"/>
<dbReference type="InterPro" id="IPR036291">
    <property type="entry name" value="NAD(P)-bd_dom_sf"/>
</dbReference>
<dbReference type="Proteomes" id="UP000572817">
    <property type="component" value="Unassembled WGS sequence"/>
</dbReference>
<dbReference type="Gene3D" id="3.40.50.720">
    <property type="entry name" value="NAD(P)-binding Rossmann-like Domain"/>
    <property type="match status" value="1"/>
</dbReference>
<feature type="domain" description="Oxidoreductase putative C-terminal" evidence="2">
    <location>
        <begin position="161"/>
        <end position="318"/>
    </location>
</feature>
<keyword evidence="4" id="KW-1185">Reference proteome</keyword>
<dbReference type="InterPro" id="IPR052515">
    <property type="entry name" value="Gfo/Idh/MocA_Oxidoreductase"/>
</dbReference>
<protein>
    <submittedName>
        <fullName evidence="3">Uncharacterized protein</fullName>
    </submittedName>
</protein>
<dbReference type="InterPro" id="IPR000683">
    <property type="entry name" value="Gfo/Idh/MocA-like_OxRdtase_N"/>
</dbReference>
<evidence type="ECO:0000259" key="1">
    <source>
        <dbReference type="Pfam" id="PF01408"/>
    </source>
</evidence>
<dbReference type="InterPro" id="IPR013944">
    <property type="entry name" value="OxRdtase_put_C"/>
</dbReference>
<dbReference type="PANTHER" id="PTHR43249">
    <property type="entry name" value="UDP-N-ACETYL-2-AMINO-2-DEOXY-D-GLUCURONATE OXIDASE"/>
    <property type="match status" value="1"/>
</dbReference>
<dbReference type="SUPFAM" id="SSF51735">
    <property type="entry name" value="NAD(P)-binding Rossmann-fold domains"/>
    <property type="match status" value="1"/>
</dbReference>
<dbReference type="GO" id="GO:0000166">
    <property type="term" value="F:nucleotide binding"/>
    <property type="evidence" value="ECO:0007669"/>
    <property type="project" value="InterPro"/>
</dbReference>